<protein>
    <submittedName>
        <fullName evidence="2">Uncharacterized protein</fullName>
    </submittedName>
</protein>
<evidence type="ECO:0000313" key="3">
    <source>
        <dbReference type="Proteomes" id="UP001142055"/>
    </source>
</evidence>
<feature type="transmembrane region" description="Helical" evidence="1">
    <location>
        <begin position="117"/>
        <end position="140"/>
    </location>
</feature>
<dbReference type="EMBL" id="JAPWDV010000001">
    <property type="protein sequence ID" value="KAJ6221831.1"/>
    <property type="molecule type" value="Genomic_DNA"/>
</dbReference>
<organism evidence="2 3">
    <name type="scientific">Blomia tropicalis</name>
    <name type="common">Mite</name>
    <dbReference type="NCBI Taxonomy" id="40697"/>
    <lineage>
        <taxon>Eukaryota</taxon>
        <taxon>Metazoa</taxon>
        <taxon>Ecdysozoa</taxon>
        <taxon>Arthropoda</taxon>
        <taxon>Chelicerata</taxon>
        <taxon>Arachnida</taxon>
        <taxon>Acari</taxon>
        <taxon>Acariformes</taxon>
        <taxon>Sarcoptiformes</taxon>
        <taxon>Astigmata</taxon>
        <taxon>Glycyphagoidea</taxon>
        <taxon>Echimyopodidae</taxon>
        <taxon>Blomia</taxon>
    </lineage>
</organism>
<comment type="caution">
    <text evidence="2">The sequence shown here is derived from an EMBL/GenBank/DDBJ whole genome shotgun (WGS) entry which is preliminary data.</text>
</comment>
<evidence type="ECO:0000313" key="2">
    <source>
        <dbReference type="EMBL" id="KAJ6221831.1"/>
    </source>
</evidence>
<keyword evidence="1" id="KW-1133">Transmembrane helix</keyword>
<reference evidence="2" key="1">
    <citation type="submission" date="2022-12" db="EMBL/GenBank/DDBJ databases">
        <title>Genome assemblies of Blomia tropicalis.</title>
        <authorList>
            <person name="Cui Y."/>
        </authorList>
    </citation>
    <scope>NUCLEOTIDE SEQUENCE</scope>
    <source>
        <tissue evidence="2">Adult mites</tissue>
    </source>
</reference>
<accession>A0A9Q0RQE7</accession>
<dbReference type="AlphaFoldDB" id="A0A9Q0RQE7"/>
<gene>
    <name evidence="2" type="ORF">RDWZM_000376</name>
</gene>
<keyword evidence="1" id="KW-0812">Transmembrane</keyword>
<evidence type="ECO:0000256" key="1">
    <source>
        <dbReference type="SAM" id="Phobius"/>
    </source>
</evidence>
<name>A0A9Q0RQE7_BLOTA</name>
<keyword evidence="1" id="KW-0472">Membrane</keyword>
<dbReference type="Proteomes" id="UP001142055">
    <property type="component" value="Chromosome 1"/>
</dbReference>
<keyword evidence="3" id="KW-1185">Reference proteome</keyword>
<sequence>MNGLELQPYQRREVISIEDVSSDYSDSPTLVHENISINPLIKRLSNRDELSSFNHPTPYLNEISLYDDLTKICEYPNYDFSPLVNRRFNYTGNYFNYQPYLRIPIHKRTPFIQTFKACLLFMFLGLLLIPVFIYLISLVINSSSNICFFYNDVYQNQFWFLKRINNCSSMFLHNNSISDGQNNLSFQNLTEIIDQINKERNVSLEHLNKICKQTISSIDQIVDCDVDWKRFGEMISTSNLNQNITIETSEDHGYDLMLSFNHNSTLSIVKSDQHFDVQVQGSTFDTDWDNSFANDHQSKWLFSISPQELLLITEHLNACLINLSDQLLQCKPYLSSSK</sequence>
<proteinExistence type="predicted"/>